<keyword evidence="1" id="KW-1133">Transmembrane helix</keyword>
<dbReference type="InterPro" id="IPR001279">
    <property type="entry name" value="Metallo-B-lactamas"/>
</dbReference>
<dbReference type="SUPFAM" id="SSF56281">
    <property type="entry name" value="Metallo-hydrolase/oxidoreductase"/>
    <property type="match status" value="1"/>
</dbReference>
<dbReference type="Proteomes" id="UP000576082">
    <property type="component" value="Unassembled WGS sequence"/>
</dbReference>
<protein>
    <submittedName>
        <fullName evidence="3">MBL fold metallo-hydrolase</fullName>
    </submittedName>
</protein>
<evidence type="ECO:0000313" key="3">
    <source>
        <dbReference type="EMBL" id="NME66635.1"/>
    </source>
</evidence>
<feature type="transmembrane region" description="Helical" evidence="1">
    <location>
        <begin position="5"/>
        <end position="26"/>
    </location>
</feature>
<keyword evidence="1" id="KW-0472">Membrane</keyword>
<dbReference type="EMBL" id="JABANE010000003">
    <property type="protein sequence ID" value="NME66635.1"/>
    <property type="molecule type" value="Genomic_DNA"/>
</dbReference>
<feature type="domain" description="Metallo-beta-lactamase" evidence="2">
    <location>
        <begin position="123"/>
        <end position="319"/>
    </location>
</feature>
<sequence>MLKKFLLFIFSIICIIIVIGFGFLTFSPQFGGTHSEADIHRYEKSGHYKEGEFFNLVDTNLDMSLSNLWATLKEFAEGVQNGRPTKDIPPIKITAEDIIKKDTLTKVTWFGHSAFLLEIDNKNILVDPMFGQVAAPHPWLGEARYSKHLPLEIEEMPDIDVVIISHDHYDHLDYESIEKLKDKVSAFFVPLGVGAHFRAWDVPESKIHEMNWWDTQSFKDLQFVFTPSRHFSGRGLSDRNKTLWGSWIVKGRHENIYFSGDGGYADHFKEIGQKYGPFDLAFMECGQYNDKWAAIHMMPEESAQGAVDLNAKVMMPVHWGAFTLALHSWTDPVVRVTKAAKSLGMPITTPQIGETFVVNDSVSYPAHRWWEAY</sequence>
<dbReference type="InterPro" id="IPR024884">
    <property type="entry name" value="NAPE-PLD"/>
</dbReference>
<dbReference type="RefSeq" id="WP_169654382.1">
    <property type="nucleotide sequence ID" value="NZ_JABANE010000003.1"/>
</dbReference>
<evidence type="ECO:0000313" key="4">
    <source>
        <dbReference type="Proteomes" id="UP000576082"/>
    </source>
</evidence>
<keyword evidence="1" id="KW-0812">Transmembrane</keyword>
<dbReference type="Gene3D" id="3.60.15.10">
    <property type="entry name" value="Ribonuclease Z/Hydroxyacylglutathione hydrolase-like"/>
    <property type="match status" value="1"/>
</dbReference>
<keyword evidence="3" id="KW-0378">Hydrolase</keyword>
<gene>
    <name evidence="3" type="ORF">HHU12_01545</name>
</gene>
<dbReference type="AlphaFoldDB" id="A0A7X9NZN9"/>
<dbReference type="PIRSF" id="PIRSF038896">
    <property type="entry name" value="NAPE-PLD"/>
    <property type="match status" value="1"/>
</dbReference>
<dbReference type="Pfam" id="PF12706">
    <property type="entry name" value="Lactamase_B_2"/>
    <property type="match status" value="1"/>
</dbReference>
<dbReference type="GO" id="GO:0070290">
    <property type="term" value="F:N-acylphosphatidylethanolamine-specific phospholipase D activity"/>
    <property type="evidence" value="ECO:0007669"/>
    <property type="project" value="InterPro"/>
</dbReference>
<reference evidence="3 4" key="1">
    <citation type="submission" date="2020-04" db="EMBL/GenBank/DDBJ databases">
        <title>Flammeovirga sp. SR4, a novel species isolated from seawater.</title>
        <authorList>
            <person name="Wang X."/>
        </authorList>
    </citation>
    <scope>NUCLEOTIDE SEQUENCE [LARGE SCALE GENOMIC DNA]</scope>
    <source>
        <strain evidence="3 4">ATCC 23126</strain>
    </source>
</reference>
<proteinExistence type="predicted"/>
<dbReference type="GO" id="GO:0005737">
    <property type="term" value="C:cytoplasm"/>
    <property type="evidence" value="ECO:0007669"/>
    <property type="project" value="TreeGrafter"/>
</dbReference>
<dbReference type="GO" id="GO:0008270">
    <property type="term" value="F:zinc ion binding"/>
    <property type="evidence" value="ECO:0007669"/>
    <property type="project" value="InterPro"/>
</dbReference>
<name>A0A7X9NZN9_9BACT</name>
<keyword evidence="4" id="KW-1185">Reference proteome</keyword>
<accession>A0A7X9NZN9</accession>
<organism evidence="3 4">
    <name type="scientific">Flammeovirga aprica JL-4</name>
    <dbReference type="NCBI Taxonomy" id="694437"/>
    <lineage>
        <taxon>Bacteria</taxon>
        <taxon>Pseudomonadati</taxon>
        <taxon>Bacteroidota</taxon>
        <taxon>Cytophagia</taxon>
        <taxon>Cytophagales</taxon>
        <taxon>Flammeovirgaceae</taxon>
        <taxon>Flammeovirga</taxon>
    </lineage>
</organism>
<dbReference type="InterPro" id="IPR036866">
    <property type="entry name" value="RibonucZ/Hydroxyglut_hydro"/>
</dbReference>
<dbReference type="PANTHER" id="PTHR15032">
    <property type="entry name" value="N-ACYL-PHOSPHATIDYLETHANOLAMINE-HYDROLYZING PHOSPHOLIPASE D"/>
    <property type="match status" value="1"/>
</dbReference>
<evidence type="ECO:0000256" key="1">
    <source>
        <dbReference type="SAM" id="Phobius"/>
    </source>
</evidence>
<evidence type="ECO:0000259" key="2">
    <source>
        <dbReference type="Pfam" id="PF12706"/>
    </source>
</evidence>
<comment type="caution">
    <text evidence="3">The sequence shown here is derived from an EMBL/GenBank/DDBJ whole genome shotgun (WGS) entry which is preliminary data.</text>
</comment>
<dbReference type="PANTHER" id="PTHR15032:SF4">
    <property type="entry name" value="N-ACYL-PHOSPHATIDYLETHANOLAMINE-HYDROLYZING PHOSPHOLIPASE D"/>
    <property type="match status" value="1"/>
</dbReference>